<keyword evidence="3" id="KW-1185">Reference proteome</keyword>
<evidence type="ECO:0000313" key="3">
    <source>
        <dbReference type="Proteomes" id="UP000272942"/>
    </source>
</evidence>
<dbReference type="InterPro" id="IPR001096">
    <property type="entry name" value="Peptidase_C13"/>
</dbReference>
<dbReference type="Proteomes" id="UP000272942">
    <property type="component" value="Unassembled WGS sequence"/>
</dbReference>
<protein>
    <submittedName>
        <fullName evidence="4">Legumain</fullName>
    </submittedName>
</protein>
<dbReference type="PANTHER" id="PTHR12000:SF42">
    <property type="entry name" value="LEGUMAIN"/>
    <property type="match status" value="1"/>
</dbReference>
<dbReference type="Gene3D" id="3.40.50.1460">
    <property type="match status" value="2"/>
</dbReference>
<dbReference type="GO" id="GO:0005773">
    <property type="term" value="C:vacuole"/>
    <property type="evidence" value="ECO:0007669"/>
    <property type="project" value="GOC"/>
</dbReference>
<name>A0A183AUQ3_9TREM</name>
<dbReference type="OrthoDB" id="9973749at2759"/>
<evidence type="ECO:0000313" key="2">
    <source>
        <dbReference type="EMBL" id="VDP87459.1"/>
    </source>
</evidence>
<dbReference type="GO" id="GO:0051603">
    <property type="term" value="P:proteolysis involved in protein catabolic process"/>
    <property type="evidence" value="ECO:0007669"/>
    <property type="project" value="TreeGrafter"/>
</dbReference>
<reference evidence="2 3" key="2">
    <citation type="submission" date="2018-11" db="EMBL/GenBank/DDBJ databases">
        <authorList>
            <consortium name="Pathogen Informatics"/>
        </authorList>
    </citation>
    <scope>NUCLEOTIDE SEQUENCE [LARGE SCALE GENOMIC DNA]</scope>
    <source>
        <strain evidence="2 3">Egypt</strain>
    </source>
</reference>
<dbReference type="GO" id="GO:0006624">
    <property type="term" value="P:vacuolar protein processing"/>
    <property type="evidence" value="ECO:0007669"/>
    <property type="project" value="TreeGrafter"/>
</dbReference>
<gene>
    <name evidence="2" type="ORF">ECPE_LOCUS10688</name>
</gene>
<dbReference type="PRINTS" id="PR00776">
    <property type="entry name" value="HEMOGLOBNASE"/>
</dbReference>
<evidence type="ECO:0000313" key="4">
    <source>
        <dbReference type="WBParaSite" id="ECPE_0001072001-mRNA-1"/>
    </source>
</evidence>
<organism evidence="4">
    <name type="scientific">Echinostoma caproni</name>
    <dbReference type="NCBI Taxonomy" id="27848"/>
    <lineage>
        <taxon>Eukaryota</taxon>
        <taxon>Metazoa</taxon>
        <taxon>Spiralia</taxon>
        <taxon>Lophotrochozoa</taxon>
        <taxon>Platyhelminthes</taxon>
        <taxon>Trematoda</taxon>
        <taxon>Digenea</taxon>
        <taxon>Plagiorchiida</taxon>
        <taxon>Echinostomata</taxon>
        <taxon>Echinostomatoidea</taxon>
        <taxon>Echinostomatidae</taxon>
        <taxon>Echinostoma</taxon>
    </lineage>
</organism>
<dbReference type="GO" id="GO:0004197">
    <property type="term" value="F:cysteine-type endopeptidase activity"/>
    <property type="evidence" value="ECO:0007669"/>
    <property type="project" value="TreeGrafter"/>
</dbReference>
<dbReference type="WBParaSite" id="ECPE_0001072001-mRNA-1">
    <property type="protein sequence ID" value="ECPE_0001072001-mRNA-1"/>
    <property type="gene ID" value="ECPE_0001072001"/>
</dbReference>
<dbReference type="Pfam" id="PF01650">
    <property type="entry name" value="Peptidase_C13"/>
    <property type="match status" value="1"/>
</dbReference>
<evidence type="ECO:0000256" key="1">
    <source>
        <dbReference type="ARBA" id="ARBA00009941"/>
    </source>
</evidence>
<dbReference type="EMBL" id="UZAN01049491">
    <property type="protein sequence ID" value="VDP87459.1"/>
    <property type="molecule type" value="Genomic_DNA"/>
</dbReference>
<sequence length="215" mass="24201">MWSNLEQNILLVRCFSSNTKSANFPPHINVYIYSEQADVSHAYQLLRRNGIPVENIVTIMYDDVANCPDNPFPGKLFNDYEHHDVYHDVVVDYRGEDVTPENFIGVLLGDAKLKSTGKKVLESGPDDDVFIFFTDHGAPNMICFPNKDVILAVTAANSHESSMGCFCDDKLIDTCLADEYSYRWITDSEKAVEYGTGSRKMHFIDDSVHPVGHLA</sequence>
<dbReference type="AlphaFoldDB" id="A0A183AUQ3"/>
<reference evidence="4" key="1">
    <citation type="submission" date="2016-06" db="UniProtKB">
        <authorList>
            <consortium name="WormBaseParasite"/>
        </authorList>
    </citation>
    <scope>IDENTIFICATION</scope>
</reference>
<comment type="similarity">
    <text evidence="1">Belongs to the peptidase C13 family.</text>
</comment>
<accession>A0A183AUQ3</accession>
<proteinExistence type="inferred from homology"/>
<dbReference type="PANTHER" id="PTHR12000">
    <property type="entry name" value="HEMOGLOBINASE FAMILY MEMBER"/>
    <property type="match status" value="1"/>
</dbReference>